<dbReference type="Proteomes" id="UP000729402">
    <property type="component" value="Unassembled WGS sequence"/>
</dbReference>
<proteinExistence type="predicted"/>
<name>A0A8J5WD40_ZIZPA</name>
<evidence type="ECO:0000313" key="2">
    <source>
        <dbReference type="Proteomes" id="UP000729402"/>
    </source>
</evidence>
<keyword evidence="2" id="KW-1185">Reference proteome</keyword>
<accession>A0A8J5WD40</accession>
<dbReference type="AlphaFoldDB" id="A0A8J5WD40"/>
<gene>
    <name evidence="1" type="ORF">GUJ93_ZPchr0010g7889</name>
</gene>
<reference evidence="1" key="2">
    <citation type="submission" date="2021-02" db="EMBL/GenBank/DDBJ databases">
        <authorList>
            <person name="Kimball J.A."/>
            <person name="Haas M.W."/>
            <person name="Macchietto M."/>
            <person name="Kono T."/>
            <person name="Duquette J."/>
            <person name="Shao M."/>
        </authorList>
    </citation>
    <scope>NUCLEOTIDE SEQUENCE</scope>
    <source>
        <tissue evidence="1">Fresh leaf tissue</tissue>
    </source>
</reference>
<protein>
    <submittedName>
        <fullName evidence="1">Uncharacterized protein</fullName>
    </submittedName>
</protein>
<reference evidence="1" key="1">
    <citation type="journal article" date="2021" name="bioRxiv">
        <title>Whole Genome Assembly and Annotation of Northern Wild Rice, Zizania palustris L., Supports a Whole Genome Duplication in the Zizania Genus.</title>
        <authorList>
            <person name="Haas M."/>
            <person name="Kono T."/>
            <person name="Macchietto M."/>
            <person name="Millas R."/>
            <person name="McGilp L."/>
            <person name="Shao M."/>
            <person name="Duquette J."/>
            <person name="Hirsch C.N."/>
            <person name="Kimball J."/>
        </authorList>
    </citation>
    <scope>NUCLEOTIDE SEQUENCE</scope>
    <source>
        <tissue evidence="1">Fresh leaf tissue</tissue>
    </source>
</reference>
<evidence type="ECO:0000313" key="1">
    <source>
        <dbReference type="EMBL" id="KAG8088650.1"/>
    </source>
</evidence>
<organism evidence="1 2">
    <name type="scientific">Zizania palustris</name>
    <name type="common">Northern wild rice</name>
    <dbReference type="NCBI Taxonomy" id="103762"/>
    <lineage>
        <taxon>Eukaryota</taxon>
        <taxon>Viridiplantae</taxon>
        <taxon>Streptophyta</taxon>
        <taxon>Embryophyta</taxon>
        <taxon>Tracheophyta</taxon>
        <taxon>Spermatophyta</taxon>
        <taxon>Magnoliopsida</taxon>
        <taxon>Liliopsida</taxon>
        <taxon>Poales</taxon>
        <taxon>Poaceae</taxon>
        <taxon>BOP clade</taxon>
        <taxon>Oryzoideae</taxon>
        <taxon>Oryzeae</taxon>
        <taxon>Zizaniinae</taxon>
        <taxon>Zizania</taxon>
    </lineage>
</organism>
<dbReference type="EMBL" id="JAAALK010000082">
    <property type="protein sequence ID" value="KAG8088650.1"/>
    <property type="molecule type" value="Genomic_DNA"/>
</dbReference>
<sequence>MTQASFMRFIPKMTPFLTNLNAARVEMGCKFGSGAGTKEATTLEATQNSARSMFSRGIVMWELLTGEELILNCVMAPS</sequence>
<comment type="caution">
    <text evidence="1">The sequence shown here is derived from an EMBL/GenBank/DDBJ whole genome shotgun (WGS) entry which is preliminary data.</text>
</comment>